<dbReference type="Pfam" id="PF00582">
    <property type="entry name" value="Usp"/>
    <property type="match status" value="1"/>
</dbReference>
<organism evidence="3 4">
    <name type="scientific">Duganella radicis</name>
    <dbReference type="NCBI Taxonomy" id="551988"/>
    <lineage>
        <taxon>Bacteria</taxon>
        <taxon>Pseudomonadati</taxon>
        <taxon>Pseudomonadota</taxon>
        <taxon>Betaproteobacteria</taxon>
        <taxon>Burkholderiales</taxon>
        <taxon>Oxalobacteraceae</taxon>
        <taxon>Telluria group</taxon>
        <taxon>Duganella</taxon>
    </lineage>
</organism>
<evidence type="ECO:0000259" key="2">
    <source>
        <dbReference type="Pfam" id="PF00582"/>
    </source>
</evidence>
<proteinExistence type="inferred from homology"/>
<dbReference type="InterPro" id="IPR006015">
    <property type="entry name" value="Universal_stress_UspA"/>
</dbReference>
<dbReference type="Gene3D" id="3.40.50.620">
    <property type="entry name" value="HUPs"/>
    <property type="match status" value="1"/>
</dbReference>
<protein>
    <submittedName>
        <fullName evidence="3">Universal stress protein</fullName>
    </submittedName>
</protein>
<accession>A0A6L6PBX8</accession>
<sequence length="145" mass="15556">MFKHILFPTDGEAPSVAAIGPCIAFAKDSGARLSVLHVRMPFHFLSAHPAMVSDTPKEYAQHSQQRASACLEQVAAACRAQGVACDTLSVEHELPNQAIIDAVREHGCDLVAMASHGRKGMEALFLGSETQKVLSRSPVPVLVLR</sequence>
<comment type="caution">
    <text evidence="3">The sequence shown here is derived from an EMBL/GenBank/DDBJ whole genome shotgun (WGS) entry which is preliminary data.</text>
</comment>
<comment type="similarity">
    <text evidence="1">Belongs to the universal stress protein A family.</text>
</comment>
<dbReference type="InterPro" id="IPR006016">
    <property type="entry name" value="UspA"/>
</dbReference>
<dbReference type="PRINTS" id="PR01438">
    <property type="entry name" value="UNVRSLSTRESS"/>
</dbReference>
<dbReference type="OrthoDB" id="5295044at2"/>
<name>A0A6L6PBX8_9BURK</name>
<dbReference type="SUPFAM" id="SSF52402">
    <property type="entry name" value="Adenine nucleotide alpha hydrolases-like"/>
    <property type="match status" value="1"/>
</dbReference>
<feature type="domain" description="UspA" evidence="2">
    <location>
        <begin position="1"/>
        <end position="145"/>
    </location>
</feature>
<evidence type="ECO:0000313" key="3">
    <source>
        <dbReference type="EMBL" id="MTV36333.1"/>
    </source>
</evidence>
<evidence type="ECO:0000313" key="4">
    <source>
        <dbReference type="Proteomes" id="UP000475582"/>
    </source>
</evidence>
<dbReference type="PANTHER" id="PTHR46268:SF15">
    <property type="entry name" value="UNIVERSAL STRESS PROTEIN HP_0031"/>
    <property type="match status" value="1"/>
</dbReference>
<dbReference type="Proteomes" id="UP000475582">
    <property type="component" value="Unassembled WGS sequence"/>
</dbReference>
<evidence type="ECO:0000256" key="1">
    <source>
        <dbReference type="ARBA" id="ARBA00008791"/>
    </source>
</evidence>
<keyword evidence="4" id="KW-1185">Reference proteome</keyword>
<dbReference type="RefSeq" id="WP_155461671.1">
    <property type="nucleotide sequence ID" value="NZ_WNKY01000001.1"/>
</dbReference>
<dbReference type="AlphaFoldDB" id="A0A6L6PBX8"/>
<dbReference type="EMBL" id="WNKY01000001">
    <property type="protein sequence ID" value="MTV36333.1"/>
    <property type="molecule type" value="Genomic_DNA"/>
</dbReference>
<gene>
    <name evidence="3" type="ORF">GM676_01895</name>
</gene>
<dbReference type="InterPro" id="IPR014729">
    <property type="entry name" value="Rossmann-like_a/b/a_fold"/>
</dbReference>
<dbReference type="CDD" id="cd00293">
    <property type="entry name" value="USP-like"/>
    <property type="match status" value="1"/>
</dbReference>
<dbReference type="PANTHER" id="PTHR46268">
    <property type="entry name" value="STRESS RESPONSE PROTEIN NHAX"/>
    <property type="match status" value="1"/>
</dbReference>
<reference evidence="3 4" key="1">
    <citation type="submission" date="2019-11" db="EMBL/GenBank/DDBJ databases">
        <title>Type strains purchased from KCTC, JCM and DSMZ.</title>
        <authorList>
            <person name="Lu H."/>
        </authorList>
    </citation>
    <scope>NUCLEOTIDE SEQUENCE [LARGE SCALE GENOMIC DNA]</scope>
    <source>
        <strain evidence="3 4">KCTC 22382</strain>
    </source>
</reference>